<feature type="region of interest" description="Disordered" evidence="1">
    <location>
        <begin position="146"/>
        <end position="237"/>
    </location>
</feature>
<protein>
    <submittedName>
        <fullName evidence="2">Substrate-specific activator of APC-dependent proteolysis</fullName>
    </submittedName>
</protein>
<feature type="compositionally biased region" description="Polar residues" evidence="1">
    <location>
        <begin position="43"/>
        <end position="53"/>
    </location>
</feature>
<gene>
    <name evidence="2" type="primary">CDH1</name>
    <name evidence="2" type="ORF">IWW36_005055</name>
</gene>
<evidence type="ECO:0000313" key="2">
    <source>
        <dbReference type="EMBL" id="KAJ2844763.1"/>
    </source>
</evidence>
<dbReference type="EMBL" id="JANBUW010000987">
    <property type="protein sequence ID" value="KAJ2844763.1"/>
    <property type="molecule type" value="Genomic_DNA"/>
</dbReference>
<feature type="compositionally biased region" description="Pro residues" evidence="1">
    <location>
        <begin position="200"/>
        <end position="210"/>
    </location>
</feature>
<evidence type="ECO:0000313" key="3">
    <source>
        <dbReference type="Proteomes" id="UP001139887"/>
    </source>
</evidence>
<accession>A0A9W8I9J8</accession>
<feature type="region of interest" description="Disordered" evidence="1">
    <location>
        <begin position="1"/>
        <end position="117"/>
    </location>
</feature>
<proteinExistence type="predicted"/>
<feature type="region of interest" description="Disordered" evidence="1">
    <location>
        <begin position="252"/>
        <end position="271"/>
    </location>
</feature>
<dbReference type="InterPro" id="IPR015943">
    <property type="entry name" value="WD40/YVTN_repeat-like_dom_sf"/>
</dbReference>
<dbReference type="OrthoDB" id="10263272at2759"/>
<dbReference type="Gene3D" id="2.130.10.10">
    <property type="entry name" value="YVTN repeat-like/Quinoprotein amine dehydrogenase"/>
    <property type="match status" value="1"/>
</dbReference>
<feature type="compositionally biased region" description="Basic and acidic residues" evidence="1">
    <location>
        <begin position="58"/>
        <end position="69"/>
    </location>
</feature>
<feature type="compositionally biased region" description="Low complexity" evidence="1">
    <location>
        <begin position="1"/>
        <end position="42"/>
    </location>
</feature>
<feature type="non-terminal residue" evidence="2">
    <location>
        <position position="296"/>
    </location>
</feature>
<sequence>MARRMQTQAKPAAASSATKPTLVSQSSSESTAATASAPLSRSQSAEDANTLLSSPIRATEHQDTPENHLRVRRSPQFNYDRFIPTRSPDSAIDLRRYEKSHRASSPAYSRKPNHVEHQVQVDEANRTYDALLRSELLNDRSAIDDFSPSRRLRSSSPPPTSSRPTSRRELYNLSSSPNQLPSLVPWSSSAAGGGSSSRPTTPPHSPPMAPPVFMYRSPRKASLGSPSSMPTLHTPHARNLFGRASPVHEVYQHTSLSKESRRILSPRQAPRRIPKDPIKVLDAPGIRDDYYLNLMD</sequence>
<comment type="caution">
    <text evidence="2">The sequence shown here is derived from an EMBL/GenBank/DDBJ whole genome shotgun (WGS) entry which is preliminary data.</text>
</comment>
<name>A0A9W8I9J8_9FUNG</name>
<keyword evidence="3" id="KW-1185">Reference proteome</keyword>
<evidence type="ECO:0000256" key="1">
    <source>
        <dbReference type="SAM" id="MobiDB-lite"/>
    </source>
</evidence>
<reference evidence="2" key="1">
    <citation type="submission" date="2022-07" db="EMBL/GenBank/DDBJ databases">
        <title>Phylogenomic reconstructions and comparative analyses of Kickxellomycotina fungi.</title>
        <authorList>
            <person name="Reynolds N.K."/>
            <person name="Stajich J.E."/>
            <person name="Barry K."/>
            <person name="Grigoriev I.V."/>
            <person name="Crous P."/>
            <person name="Smith M.E."/>
        </authorList>
    </citation>
    <scope>NUCLEOTIDE SEQUENCE</scope>
    <source>
        <strain evidence="2">NRRL 1566</strain>
    </source>
</reference>
<organism evidence="2 3">
    <name type="scientific">Coemansia brasiliensis</name>
    <dbReference type="NCBI Taxonomy" id="2650707"/>
    <lineage>
        <taxon>Eukaryota</taxon>
        <taxon>Fungi</taxon>
        <taxon>Fungi incertae sedis</taxon>
        <taxon>Zoopagomycota</taxon>
        <taxon>Kickxellomycotina</taxon>
        <taxon>Kickxellomycetes</taxon>
        <taxon>Kickxellales</taxon>
        <taxon>Kickxellaceae</taxon>
        <taxon>Coemansia</taxon>
    </lineage>
</organism>
<dbReference type="Proteomes" id="UP001139887">
    <property type="component" value="Unassembled WGS sequence"/>
</dbReference>
<feature type="compositionally biased region" description="Basic and acidic residues" evidence="1">
    <location>
        <begin position="92"/>
        <end position="101"/>
    </location>
</feature>
<dbReference type="AlphaFoldDB" id="A0A9W8I9J8"/>
<feature type="compositionally biased region" description="Low complexity" evidence="1">
    <location>
        <begin position="171"/>
        <end position="190"/>
    </location>
</feature>